<dbReference type="Proteomes" id="UP000198211">
    <property type="component" value="Unassembled WGS sequence"/>
</dbReference>
<evidence type="ECO:0000313" key="2">
    <source>
        <dbReference type="Proteomes" id="UP000198211"/>
    </source>
</evidence>
<reference evidence="2" key="1">
    <citation type="submission" date="2017-03" db="EMBL/GenBank/DDBJ databases">
        <title>Phytopthora megakarya and P. palmivora, two closely related causual agents of cacao black pod achieved similar genome size and gene model numbers by different mechanisms.</title>
        <authorList>
            <person name="Ali S."/>
            <person name="Shao J."/>
            <person name="Larry D.J."/>
            <person name="Kronmiller B."/>
            <person name="Shen D."/>
            <person name="Strem M.D."/>
            <person name="Melnick R.L."/>
            <person name="Guiltinan M.J."/>
            <person name="Tyler B.M."/>
            <person name="Meinhardt L.W."/>
            <person name="Bailey B.A."/>
        </authorList>
    </citation>
    <scope>NUCLEOTIDE SEQUENCE [LARGE SCALE GENOMIC DNA]</scope>
    <source>
        <strain evidence="2">zdho120</strain>
    </source>
</reference>
<dbReference type="OrthoDB" id="104860at2759"/>
<comment type="caution">
    <text evidence="1">The sequence shown here is derived from an EMBL/GenBank/DDBJ whole genome shotgun (WGS) entry which is preliminary data.</text>
</comment>
<dbReference type="PANTHER" id="PTHR48471:SF1">
    <property type="entry name" value="DDE TNP4 DOMAIN-CONTAINING PROTEIN"/>
    <property type="match status" value="1"/>
</dbReference>
<dbReference type="PANTHER" id="PTHR48471">
    <property type="entry name" value="DDE TNP4 DOMAIN-CONTAINING PROTEIN"/>
    <property type="match status" value="1"/>
</dbReference>
<dbReference type="AlphaFoldDB" id="A0A225UZ13"/>
<gene>
    <name evidence="1" type="ORF">PHMEG_00032039</name>
</gene>
<sequence>MSSSAFSCGEKMTEHILTPLKEGDVGIFVPSVRRVAKVMSITFGRQSVEWGMGLIEDVFHRLLMPLPVKQCLENLFRLANYWARIVGISDINTTFIHGREDNMQRLYIHV</sequence>
<protein>
    <submittedName>
        <fullName evidence="1">Uncharacterized protein</fullName>
    </submittedName>
</protein>
<evidence type="ECO:0000313" key="1">
    <source>
        <dbReference type="EMBL" id="OWY97429.1"/>
    </source>
</evidence>
<name>A0A225UZ13_9STRA</name>
<keyword evidence="2" id="KW-1185">Reference proteome</keyword>
<dbReference type="EMBL" id="NBNE01010470">
    <property type="protein sequence ID" value="OWY97429.1"/>
    <property type="molecule type" value="Genomic_DNA"/>
</dbReference>
<organism evidence="1 2">
    <name type="scientific">Phytophthora megakarya</name>
    <dbReference type="NCBI Taxonomy" id="4795"/>
    <lineage>
        <taxon>Eukaryota</taxon>
        <taxon>Sar</taxon>
        <taxon>Stramenopiles</taxon>
        <taxon>Oomycota</taxon>
        <taxon>Peronosporomycetes</taxon>
        <taxon>Peronosporales</taxon>
        <taxon>Peronosporaceae</taxon>
        <taxon>Phytophthora</taxon>
    </lineage>
</organism>
<proteinExistence type="predicted"/>
<accession>A0A225UZ13</accession>